<comment type="caution">
    <text evidence="2">The sequence shown here is derived from an EMBL/GenBank/DDBJ whole genome shotgun (WGS) entry which is preliminary data.</text>
</comment>
<evidence type="ECO:0000256" key="1">
    <source>
        <dbReference type="SAM" id="Coils"/>
    </source>
</evidence>
<dbReference type="EMBL" id="MPUH01000022">
    <property type="protein sequence ID" value="OMJ94728.1"/>
    <property type="molecule type" value="Genomic_DNA"/>
</dbReference>
<feature type="coiled-coil region" evidence="1">
    <location>
        <begin position="116"/>
        <end position="256"/>
    </location>
</feature>
<organism evidence="2 3">
    <name type="scientific">Stentor coeruleus</name>
    <dbReference type="NCBI Taxonomy" id="5963"/>
    <lineage>
        <taxon>Eukaryota</taxon>
        <taxon>Sar</taxon>
        <taxon>Alveolata</taxon>
        <taxon>Ciliophora</taxon>
        <taxon>Postciliodesmatophora</taxon>
        <taxon>Heterotrichea</taxon>
        <taxon>Heterotrichida</taxon>
        <taxon>Stentoridae</taxon>
        <taxon>Stentor</taxon>
    </lineage>
</organism>
<protein>
    <submittedName>
        <fullName evidence="2">Uncharacterized protein</fullName>
    </submittedName>
</protein>
<dbReference type="Proteomes" id="UP000187209">
    <property type="component" value="Unassembled WGS sequence"/>
</dbReference>
<proteinExistence type="predicted"/>
<sequence>MLTEDPKLLARKVLKFEESTRKSGQYQKKLEDEIASLKKQLKNKAEVEELLRLEVMKIKKNYNSLESSYNKLNNDYITIIDTLRYKISRKKELSKSLRLLNCQLSEEILSKSNPYKENLQQTLTEQINELKKQLDEKDFRNEQICKNLKLMKDELNEQLKIAKASEVNLRKSLENLQKDFQEKENTLKAYDEKFRLAEESLQLFYMTVKYKEDEINMERLKTKESEARENVLHDAVRNLQYEIKSLKHEKDEEAARKRRDDMMSRCSVYTSPI</sequence>
<keyword evidence="1" id="KW-0175">Coiled coil</keyword>
<reference evidence="2 3" key="1">
    <citation type="submission" date="2016-11" db="EMBL/GenBank/DDBJ databases">
        <title>The macronuclear genome of Stentor coeruleus: a giant cell with tiny introns.</title>
        <authorList>
            <person name="Slabodnick M."/>
            <person name="Ruby J.G."/>
            <person name="Reiff S.B."/>
            <person name="Swart E.C."/>
            <person name="Gosai S."/>
            <person name="Prabakaran S."/>
            <person name="Witkowska E."/>
            <person name="Larue G.E."/>
            <person name="Fisher S."/>
            <person name="Freeman R.M."/>
            <person name="Gunawardena J."/>
            <person name="Chu W."/>
            <person name="Stover N.A."/>
            <person name="Gregory B.D."/>
            <person name="Nowacki M."/>
            <person name="Derisi J."/>
            <person name="Roy S.W."/>
            <person name="Marshall W.F."/>
            <person name="Sood P."/>
        </authorList>
    </citation>
    <scope>NUCLEOTIDE SEQUENCE [LARGE SCALE GENOMIC DNA]</scope>
    <source>
        <strain evidence="2">WM001</strain>
    </source>
</reference>
<feature type="coiled-coil region" evidence="1">
    <location>
        <begin position="27"/>
        <end position="75"/>
    </location>
</feature>
<name>A0A1R2D0E1_9CILI</name>
<dbReference type="AlphaFoldDB" id="A0A1R2D0E1"/>
<gene>
    <name evidence="2" type="ORF">SteCoe_2070</name>
</gene>
<evidence type="ECO:0000313" key="3">
    <source>
        <dbReference type="Proteomes" id="UP000187209"/>
    </source>
</evidence>
<evidence type="ECO:0000313" key="2">
    <source>
        <dbReference type="EMBL" id="OMJ94728.1"/>
    </source>
</evidence>
<keyword evidence="3" id="KW-1185">Reference proteome</keyword>
<dbReference type="OrthoDB" id="325109at2759"/>
<accession>A0A1R2D0E1</accession>